<proteinExistence type="predicted"/>
<name>A0ABQ7NI53_BRACM</name>
<comment type="caution">
    <text evidence="2">The sequence shown here is derived from an EMBL/GenBank/DDBJ whole genome shotgun (WGS) entry which is preliminary data.</text>
</comment>
<evidence type="ECO:0000313" key="3">
    <source>
        <dbReference type="Proteomes" id="UP000823674"/>
    </source>
</evidence>
<dbReference type="Proteomes" id="UP000823674">
    <property type="component" value="Chromosome A02"/>
</dbReference>
<accession>A0ABQ7NI53</accession>
<dbReference type="EMBL" id="JADBGQ010000002">
    <property type="protein sequence ID" value="KAG5410566.1"/>
    <property type="molecule type" value="Genomic_DNA"/>
</dbReference>
<evidence type="ECO:0000313" key="2">
    <source>
        <dbReference type="EMBL" id="KAG5410566.1"/>
    </source>
</evidence>
<feature type="region of interest" description="Disordered" evidence="1">
    <location>
        <begin position="165"/>
        <end position="200"/>
    </location>
</feature>
<reference evidence="2 3" key="1">
    <citation type="submission" date="2021-03" db="EMBL/GenBank/DDBJ databases">
        <authorList>
            <person name="King G.J."/>
            <person name="Bancroft I."/>
            <person name="Baten A."/>
            <person name="Bloomfield J."/>
            <person name="Borpatragohain P."/>
            <person name="He Z."/>
            <person name="Irish N."/>
            <person name="Irwin J."/>
            <person name="Liu K."/>
            <person name="Mauleon R.P."/>
            <person name="Moore J."/>
            <person name="Morris R."/>
            <person name="Ostergaard L."/>
            <person name="Wang B."/>
            <person name="Wells R."/>
        </authorList>
    </citation>
    <scope>NUCLEOTIDE SEQUENCE [LARGE SCALE GENOMIC DNA]</scope>
    <source>
        <strain evidence="2">R-o-18</strain>
        <tissue evidence="2">Leaf</tissue>
    </source>
</reference>
<evidence type="ECO:0000256" key="1">
    <source>
        <dbReference type="SAM" id="MobiDB-lite"/>
    </source>
</evidence>
<organism evidence="2 3">
    <name type="scientific">Brassica rapa subsp. trilocularis</name>
    <dbReference type="NCBI Taxonomy" id="1813537"/>
    <lineage>
        <taxon>Eukaryota</taxon>
        <taxon>Viridiplantae</taxon>
        <taxon>Streptophyta</taxon>
        <taxon>Embryophyta</taxon>
        <taxon>Tracheophyta</taxon>
        <taxon>Spermatophyta</taxon>
        <taxon>Magnoliopsida</taxon>
        <taxon>eudicotyledons</taxon>
        <taxon>Gunneridae</taxon>
        <taxon>Pentapetalae</taxon>
        <taxon>rosids</taxon>
        <taxon>malvids</taxon>
        <taxon>Brassicales</taxon>
        <taxon>Brassicaceae</taxon>
        <taxon>Brassiceae</taxon>
        <taxon>Brassica</taxon>
    </lineage>
</organism>
<sequence length="200" mass="22621">MKTHSTGTFMSFDQILSFAVNPCMNLHYILIVRANEKDITFTATLLIFLTRYQHDCALHLRKLSPPAFPFPASSSGAQPLLHRRSAFSPPGHLSLSAGKLLSLSKYGQISASLSRWSSQILVVKKNTRVALSSRGLGNCLNECLNIGILESEMHRAITIIQDHREREAESWPEFERERSFPAERERWPGGEKAERRWSKG</sequence>
<protein>
    <submittedName>
        <fullName evidence="2">Uncharacterized protein</fullName>
    </submittedName>
</protein>
<keyword evidence="3" id="KW-1185">Reference proteome</keyword>
<gene>
    <name evidence="2" type="primary">A02p033390.1_BraROA</name>
    <name evidence="2" type="ORF">IGI04_006885</name>
</gene>